<gene>
    <name evidence="1" type="ORF">CRU91_12085</name>
</gene>
<keyword evidence="2" id="KW-1185">Reference proteome</keyword>
<dbReference type="Gene3D" id="1.20.120.1530">
    <property type="match status" value="1"/>
</dbReference>
<feature type="non-terminal residue" evidence="1">
    <location>
        <position position="1"/>
    </location>
</feature>
<dbReference type="AlphaFoldDB" id="A0A366MPW6"/>
<dbReference type="EMBL" id="PDKB01000052">
    <property type="protein sequence ID" value="RBQ27903.1"/>
    <property type="molecule type" value="Genomic_DNA"/>
</dbReference>
<comment type="caution">
    <text evidence="1">The sequence shown here is derived from an EMBL/GenBank/DDBJ whole genome shotgun (WGS) entry which is preliminary data.</text>
</comment>
<organism evidence="1 2">
    <name type="scientific">Aliarcobacter vitoriensis</name>
    <dbReference type="NCBI Taxonomy" id="2011099"/>
    <lineage>
        <taxon>Bacteria</taxon>
        <taxon>Pseudomonadati</taxon>
        <taxon>Campylobacterota</taxon>
        <taxon>Epsilonproteobacteria</taxon>
        <taxon>Campylobacterales</taxon>
        <taxon>Arcobacteraceae</taxon>
        <taxon>Aliarcobacter</taxon>
    </lineage>
</organism>
<evidence type="ECO:0000313" key="1">
    <source>
        <dbReference type="EMBL" id="RBQ27903.1"/>
    </source>
</evidence>
<proteinExistence type="predicted"/>
<reference evidence="1 2" key="1">
    <citation type="submission" date="2017-10" db="EMBL/GenBank/DDBJ databases">
        <title>Genomics of the genus Arcobacter.</title>
        <authorList>
            <person name="Perez-Cataluna A."/>
            <person name="Figueras M.J."/>
        </authorList>
    </citation>
    <scope>NUCLEOTIDE SEQUENCE [LARGE SCALE GENOMIC DNA]</scope>
    <source>
        <strain evidence="1 2">CECT 9230</strain>
    </source>
</reference>
<evidence type="ECO:0000313" key="2">
    <source>
        <dbReference type="Proteomes" id="UP000252669"/>
    </source>
</evidence>
<protein>
    <submittedName>
        <fullName evidence="1">Chemotaxis protein</fullName>
    </submittedName>
</protein>
<accession>A0A366MPW6</accession>
<dbReference type="Proteomes" id="UP000252669">
    <property type="component" value="Unassembled WGS sequence"/>
</dbReference>
<name>A0A366MPW6_9BACT</name>
<sequence length="177" mass="19660">GFFAYLNRESNTTELLEDSSKDEFGQMAKVVNENIIKTKAGIEEDRKLIDETISVLSEFEQGDLCQRLNISVSNPALMQLKDVLNNMANTLELNIDNVLKILEQYSNYNYLNKISTKNLKEHLLKLSSGVNSLGDSITQMLVENKSNGLTLDKSSNVLLGNVDKLNLSSNEAAASLE</sequence>
<feature type="non-terminal residue" evidence="1">
    <location>
        <position position="177"/>
    </location>
</feature>